<dbReference type="AlphaFoldDB" id="A0A6B3LMS5"/>
<dbReference type="GO" id="GO:0005975">
    <property type="term" value="P:carbohydrate metabolic process"/>
    <property type="evidence" value="ECO:0007669"/>
    <property type="project" value="InterPro"/>
</dbReference>
<sequence>MADRKPNKLINESSPYLLQHAYNPVNWYPWGDEALQLAKNQEKPILVSIGYAACHWCHVMERQSFENVKIAELMNQHFVCIKVDREERPDVDAIYMDAVQAMGLQGGWPLNVFLNLDAKPFYGGTYFSPKQWEQLLQNICLAYQNNKQELDSTAEQFAEHLKISELEKYSIPKGSESLNEEELKQLYKQLGKRFDREHGGLSPAPKFLMPSIYLFLLRYYNHGQDETALAQVKLTLRQMAYGGIYDQVGGGFSRYSVDAKWLVPHFEKMLYDNAQLITLYSEAYQVTKDPLYKEVVYETIKFVERELMSEEFGFYSSLDADSEGVEGKFYTYTRDELHRVLRDEEPLFSKYYSITASGNFEHGRNILHRQMSDEMFAQENVLEPEVLQAMVAAWKKTLMKIRAKRVRPALDDKILCSWNALMLKALADAFYVFNEQHFLDLALKNAVFIFEELREGDKLCHTYKNGKATIDGFLEDYALLISALIRLYEVTFNETWLLHARRFTNYVLTHFDDPNEPLFYFTDKNAEKLIARKKVLLDNVIPASNSVMAINLHLLGLYFDDERYQQKAAAMLQAVKPLLVKEPSHLSNWAILYYNLLTPTAEVSIVGKKVPEFREELSTFYLPNMILMGSDHKSTLPLLSDKVPLDGKTTIYVCYNKTCQLPVTTPAEALKQLQGWQQESKFPAL</sequence>
<dbReference type="PANTHER" id="PTHR42899">
    <property type="entry name" value="SPERMATOGENESIS-ASSOCIATED PROTEIN 20"/>
    <property type="match status" value="1"/>
</dbReference>
<dbReference type="InterPro" id="IPR008928">
    <property type="entry name" value="6-hairpin_glycosidase_sf"/>
</dbReference>
<dbReference type="EMBL" id="JAAGWD010000004">
    <property type="protein sequence ID" value="NEM98059.1"/>
    <property type="molecule type" value="Genomic_DNA"/>
</dbReference>
<dbReference type="PANTHER" id="PTHR42899:SF1">
    <property type="entry name" value="SPERMATOGENESIS-ASSOCIATED PROTEIN 20"/>
    <property type="match status" value="1"/>
</dbReference>
<name>A0A6B3LMS5_9BACT</name>
<dbReference type="Proteomes" id="UP000474777">
    <property type="component" value="Unassembled WGS sequence"/>
</dbReference>
<dbReference type="Gene3D" id="1.50.10.10">
    <property type="match status" value="1"/>
</dbReference>
<organism evidence="2 3">
    <name type="scientific">Pontibacter burrus</name>
    <dbReference type="NCBI Taxonomy" id="2704466"/>
    <lineage>
        <taxon>Bacteria</taxon>
        <taxon>Pseudomonadati</taxon>
        <taxon>Bacteroidota</taxon>
        <taxon>Cytophagia</taxon>
        <taxon>Cytophagales</taxon>
        <taxon>Hymenobacteraceae</taxon>
        <taxon>Pontibacter</taxon>
    </lineage>
</organism>
<evidence type="ECO:0000313" key="3">
    <source>
        <dbReference type="Proteomes" id="UP000474777"/>
    </source>
</evidence>
<comment type="caution">
    <text evidence="2">The sequence shown here is derived from an EMBL/GenBank/DDBJ whole genome shotgun (WGS) entry which is preliminary data.</text>
</comment>
<dbReference type="InterPro" id="IPR004879">
    <property type="entry name" value="Ssp411-like_TRX"/>
</dbReference>
<protein>
    <submittedName>
        <fullName evidence="2">Thioredoxin domain-containing protein</fullName>
    </submittedName>
</protein>
<dbReference type="SUPFAM" id="SSF48208">
    <property type="entry name" value="Six-hairpin glycosidases"/>
    <property type="match status" value="1"/>
</dbReference>
<evidence type="ECO:0000313" key="2">
    <source>
        <dbReference type="EMBL" id="NEM98059.1"/>
    </source>
</evidence>
<dbReference type="CDD" id="cd02955">
    <property type="entry name" value="SSP411"/>
    <property type="match status" value="1"/>
</dbReference>
<dbReference type="InterPro" id="IPR036249">
    <property type="entry name" value="Thioredoxin-like_sf"/>
</dbReference>
<gene>
    <name evidence="2" type="ORF">GXP69_10165</name>
</gene>
<proteinExistence type="predicted"/>
<keyword evidence="3" id="KW-1185">Reference proteome</keyword>
<feature type="domain" description="Spermatogenesis-associated protein 20-like TRX" evidence="1">
    <location>
        <begin position="7"/>
        <end position="161"/>
    </location>
</feature>
<dbReference type="PIRSF" id="PIRSF006402">
    <property type="entry name" value="UCP006402_thioredoxin"/>
    <property type="match status" value="1"/>
</dbReference>
<dbReference type="InterPro" id="IPR012341">
    <property type="entry name" value="6hp_glycosidase-like_sf"/>
</dbReference>
<dbReference type="Pfam" id="PF03190">
    <property type="entry name" value="Thioredox_DsbH"/>
    <property type="match status" value="1"/>
</dbReference>
<evidence type="ECO:0000259" key="1">
    <source>
        <dbReference type="Pfam" id="PF03190"/>
    </source>
</evidence>
<reference evidence="2 3" key="1">
    <citation type="submission" date="2020-02" db="EMBL/GenBank/DDBJ databases">
        <authorList>
            <person name="Kim M.K."/>
        </authorList>
    </citation>
    <scope>NUCLEOTIDE SEQUENCE [LARGE SCALE GENOMIC DNA]</scope>
    <source>
        <strain evidence="2 3">BT327</strain>
    </source>
</reference>
<dbReference type="Gene3D" id="3.40.30.10">
    <property type="entry name" value="Glutaredoxin"/>
    <property type="match status" value="1"/>
</dbReference>
<dbReference type="Gene3D" id="1.50.10.20">
    <property type="match status" value="1"/>
</dbReference>
<accession>A0A6B3LMS5</accession>
<dbReference type="InterPro" id="IPR024705">
    <property type="entry name" value="Ssp411"/>
</dbReference>
<dbReference type="RefSeq" id="WP_163914960.1">
    <property type="nucleotide sequence ID" value="NZ_JAAGWD010000004.1"/>
</dbReference>
<dbReference type="SUPFAM" id="SSF52833">
    <property type="entry name" value="Thioredoxin-like"/>
    <property type="match status" value="1"/>
</dbReference>